<protein>
    <recommendedName>
        <fullName evidence="2">HTH cro/C1-type domain-containing protein</fullName>
    </recommendedName>
</protein>
<dbReference type="AlphaFoldDB" id="A0A7W7SIV3"/>
<dbReference type="Pfam" id="PF13560">
    <property type="entry name" value="HTH_31"/>
    <property type="match status" value="1"/>
</dbReference>
<name>A0A7W7SIV3_9ACTN</name>
<keyword evidence="4" id="KW-1185">Reference proteome</keyword>
<evidence type="ECO:0000313" key="4">
    <source>
        <dbReference type="Proteomes" id="UP000573327"/>
    </source>
</evidence>
<dbReference type="EMBL" id="JACHJR010000001">
    <property type="protein sequence ID" value="MBB4951260.1"/>
    <property type="molecule type" value="Genomic_DNA"/>
</dbReference>
<reference evidence="3 4" key="1">
    <citation type="submission" date="2020-08" db="EMBL/GenBank/DDBJ databases">
        <title>Sequencing the genomes of 1000 actinobacteria strains.</title>
        <authorList>
            <person name="Klenk H.-P."/>
        </authorList>
    </citation>
    <scope>NUCLEOTIDE SEQUENCE [LARGE SCALE GENOMIC DNA]</scope>
    <source>
        <strain evidence="3 4">DSM 44786</strain>
    </source>
</reference>
<dbReference type="InterPro" id="IPR051923">
    <property type="entry name" value="Glycosyl_Hydrolase_39"/>
</dbReference>
<gene>
    <name evidence="3" type="ORF">F4556_006795</name>
</gene>
<evidence type="ECO:0000313" key="3">
    <source>
        <dbReference type="EMBL" id="MBB4951260.1"/>
    </source>
</evidence>
<dbReference type="SUPFAM" id="SSF51445">
    <property type="entry name" value="(Trans)glycosidases"/>
    <property type="match status" value="1"/>
</dbReference>
<dbReference type="InterPro" id="IPR017853">
    <property type="entry name" value="GH"/>
</dbReference>
<evidence type="ECO:0000256" key="1">
    <source>
        <dbReference type="SAM" id="MobiDB-lite"/>
    </source>
</evidence>
<dbReference type="SMART" id="SM00530">
    <property type="entry name" value="HTH_XRE"/>
    <property type="match status" value="1"/>
</dbReference>
<dbReference type="Gene3D" id="3.20.20.80">
    <property type="entry name" value="Glycosidases"/>
    <property type="match status" value="1"/>
</dbReference>
<dbReference type="InterPro" id="IPR001387">
    <property type="entry name" value="Cro/C1-type_HTH"/>
</dbReference>
<organism evidence="3 4">
    <name type="scientific">Kitasatospora gansuensis</name>
    <dbReference type="NCBI Taxonomy" id="258050"/>
    <lineage>
        <taxon>Bacteria</taxon>
        <taxon>Bacillati</taxon>
        <taxon>Actinomycetota</taxon>
        <taxon>Actinomycetes</taxon>
        <taxon>Kitasatosporales</taxon>
        <taxon>Streptomycetaceae</taxon>
        <taxon>Kitasatospora</taxon>
    </lineage>
</organism>
<feature type="region of interest" description="Disordered" evidence="1">
    <location>
        <begin position="1"/>
        <end position="39"/>
    </location>
</feature>
<dbReference type="Proteomes" id="UP000573327">
    <property type="component" value="Unassembled WGS sequence"/>
</dbReference>
<dbReference type="PANTHER" id="PTHR12631:SF10">
    <property type="entry name" value="BETA-XYLOSIDASE-LIKE PROTEIN-RELATED"/>
    <property type="match status" value="1"/>
</dbReference>
<feature type="domain" description="HTH cro/C1-type" evidence="2">
    <location>
        <begin position="49"/>
        <end position="105"/>
    </location>
</feature>
<accession>A0A7W7SIV3</accession>
<evidence type="ECO:0000259" key="2">
    <source>
        <dbReference type="SMART" id="SM00530"/>
    </source>
</evidence>
<dbReference type="RefSeq" id="WP_246511165.1">
    <property type="nucleotide sequence ID" value="NZ_JACHJR010000001.1"/>
</dbReference>
<dbReference type="GO" id="GO:0004553">
    <property type="term" value="F:hydrolase activity, hydrolyzing O-glycosyl compounds"/>
    <property type="evidence" value="ECO:0007669"/>
    <property type="project" value="TreeGrafter"/>
</dbReference>
<dbReference type="CDD" id="cd00093">
    <property type="entry name" value="HTH_XRE"/>
    <property type="match status" value="1"/>
</dbReference>
<sequence>MGHWDEKEALSCGDGEGWDGVPHLPRSVDSGMGSSGLTRPGERQEFFELLSTLKVRSGLSYDRVGKKANLSRSSVHRYCNGGTLPTEFGIVERIARVCGGTREEVDKLYQLWSNAGEKQPPMEEPTPVARRKLRRLIPLAAISASALIATFLVTRPQASPIGSPSVTASHWSQAPVAVPASFFGVTTNSSTGEMPTFRVGAVRLWDSRTRWSNIQARRGEYDWEILDRLVAGAGKQGLPVTFTMGGTPGWASPAGPKTPYDDDSRSAAPDDLADWDDFVRQVAGRYRGRIEAYELWVLANDRRFYSGSVATLVEMTRRANRIIKAADPAATVVCPSMGELWKPEGQAFLGEFAAQGGYQHCDAGGVKLYQKQASDPPETMVQLAAEIDRAFHRAGAHPRLWSTGTTYDIPLAERLEAEKAADFAVRFYLVGLYAQVRRMYFYNWGGSKIPIVLQPAGDAPTKAALYVEELQRWLHGANITGCGTGTSAGLPPNVWQCQFTGDGGKVFMIQWTHEGTARMTVPRDAIAVETLDGSTSSVHSGEGVTITERPILIRTNRVW</sequence>
<proteinExistence type="predicted"/>
<feature type="region of interest" description="Disordered" evidence="1">
    <location>
        <begin position="246"/>
        <end position="268"/>
    </location>
</feature>
<comment type="caution">
    <text evidence="3">The sequence shown here is derived from an EMBL/GenBank/DDBJ whole genome shotgun (WGS) entry which is preliminary data.</text>
</comment>
<dbReference type="PANTHER" id="PTHR12631">
    <property type="entry name" value="ALPHA-L-IDURONIDASE"/>
    <property type="match status" value="1"/>
</dbReference>